<dbReference type="KEGG" id="ssab:SSABA_v1c04620"/>
<proteinExistence type="predicted"/>
<name>W6AJH4_9MOLU</name>
<dbReference type="PATRIC" id="fig|1276257.3.peg.473"/>
<feature type="transmembrane region" description="Helical" evidence="1">
    <location>
        <begin position="59"/>
        <end position="82"/>
    </location>
</feature>
<keyword evidence="1" id="KW-0812">Transmembrane</keyword>
<keyword evidence="3" id="KW-1185">Reference proteome</keyword>
<dbReference type="HOGENOM" id="CLU_949658_0_0_14"/>
<feature type="transmembrane region" description="Helical" evidence="1">
    <location>
        <begin position="144"/>
        <end position="166"/>
    </location>
</feature>
<keyword evidence="1" id="KW-1133">Transmembrane helix</keyword>
<reference evidence="2 3" key="1">
    <citation type="journal article" date="2014" name="Genome Biol. Evol.">
        <title>Molecular evolution of the substrate utilization strategies and putative virulence factors in mosquito-associated Spiroplasma species.</title>
        <authorList>
            <person name="Chang T.H."/>
            <person name="Lo W.S."/>
            <person name="Ku C."/>
            <person name="Chen L.L."/>
            <person name="Kuo C.H."/>
        </authorList>
    </citation>
    <scope>NUCLEOTIDE SEQUENCE [LARGE SCALE GENOMIC DNA]</scope>
    <source>
        <strain evidence="2">Ar-1343</strain>
    </source>
</reference>
<feature type="transmembrane region" description="Helical" evidence="1">
    <location>
        <begin position="112"/>
        <end position="132"/>
    </location>
</feature>
<sequence length="284" mass="33729">MSKTKKSLKEYKNFLSQYRKINWFNLFFFIFDLIIFILVFAGFLTTICLNELSQKEEKIVSYIVLGLSFYILIKFTVTNFFYSNIYFLKLNIYKKSIEIDSIEIEKNEKIDFVPFWFLVILITINIISTIIINFQADTVFENQPVISACISTMASVLLIPSFSAILNKITEVKKPVVNNYTNLLKQQFVSFKDLFKSCKPGENFEFVYFSDLTLQSKRGIFIIDSTKKNKKINDFNHEIIEIYCKIWAKYYDFLMLTKNQNIKSRSAYSLEREFDKIFINFLEW</sequence>
<evidence type="ECO:0000313" key="2">
    <source>
        <dbReference type="EMBL" id="AHI53869.1"/>
    </source>
</evidence>
<gene>
    <name evidence="2" type="ORF">SSABA_v1c04620</name>
</gene>
<keyword evidence="1" id="KW-0472">Membrane</keyword>
<feature type="transmembrane region" description="Helical" evidence="1">
    <location>
        <begin position="21"/>
        <end position="47"/>
    </location>
</feature>
<evidence type="ECO:0000256" key="1">
    <source>
        <dbReference type="SAM" id="Phobius"/>
    </source>
</evidence>
<dbReference type="STRING" id="1276257.SSABA_v1c04620"/>
<evidence type="ECO:0000313" key="3">
    <source>
        <dbReference type="Proteomes" id="UP000019265"/>
    </source>
</evidence>
<organism evidence="2 3">
    <name type="scientific">Spiroplasma sabaudiense Ar-1343</name>
    <dbReference type="NCBI Taxonomy" id="1276257"/>
    <lineage>
        <taxon>Bacteria</taxon>
        <taxon>Bacillati</taxon>
        <taxon>Mycoplasmatota</taxon>
        <taxon>Mollicutes</taxon>
        <taxon>Entomoplasmatales</taxon>
        <taxon>Spiroplasmataceae</taxon>
        <taxon>Spiroplasma</taxon>
    </lineage>
</organism>
<dbReference type="EMBL" id="CP006934">
    <property type="protein sequence ID" value="AHI53869.1"/>
    <property type="molecule type" value="Genomic_DNA"/>
</dbReference>
<dbReference type="Proteomes" id="UP000019265">
    <property type="component" value="Chromosome"/>
</dbReference>
<accession>W6AJH4</accession>
<dbReference type="AlphaFoldDB" id="W6AJH4"/>
<dbReference type="RefSeq" id="WP_025251010.1">
    <property type="nucleotide sequence ID" value="NZ_CP006934.1"/>
</dbReference>
<dbReference type="OrthoDB" id="389082at2"/>
<evidence type="ECO:0008006" key="4">
    <source>
        <dbReference type="Google" id="ProtNLM"/>
    </source>
</evidence>
<protein>
    <recommendedName>
        <fullName evidence="4">Transmembrane protein</fullName>
    </recommendedName>
</protein>